<organism evidence="1 2">
    <name type="scientific">Mesotoga infera</name>
    <dbReference type="NCBI Taxonomy" id="1236046"/>
    <lineage>
        <taxon>Bacteria</taxon>
        <taxon>Thermotogati</taxon>
        <taxon>Thermotogota</taxon>
        <taxon>Thermotogae</taxon>
        <taxon>Kosmotogales</taxon>
        <taxon>Kosmotogaceae</taxon>
        <taxon>Mesotoga</taxon>
    </lineage>
</organism>
<sequence length="68" mass="7870">MDISPGIPGLFLFFGLPDFERTSPEFQAFQSLLVLCFQFKYFGVRNLLRSLQPEIDTKERCVRVRSAP</sequence>
<protein>
    <submittedName>
        <fullName evidence="1">Uncharacterized protein</fullName>
    </submittedName>
</protein>
<gene>
    <name evidence="1" type="ORF">DIT26_08135</name>
</gene>
<evidence type="ECO:0000313" key="1">
    <source>
        <dbReference type="EMBL" id="HCO70523.1"/>
    </source>
</evidence>
<dbReference type="EMBL" id="DQBS01000180">
    <property type="protein sequence ID" value="HCO70523.1"/>
    <property type="molecule type" value="Genomic_DNA"/>
</dbReference>
<comment type="caution">
    <text evidence="1">The sequence shown here is derived from an EMBL/GenBank/DDBJ whole genome shotgun (WGS) entry which is preliminary data.</text>
</comment>
<dbReference type="AlphaFoldDB" id="A0A3D3TPY3"/>
<name>A0A3D3TPY3_9BACT</name>
<evidence type="ECO:0000313" key="2">
    <source>
        <dbReference type="Proteomes" id="UP000264215"/>
    </source>
</evidence>
<dbReference type="Proteomes" id="UP000264215">
    <property type="component" value="Unassembled WGS sequence"/>
</dbReference>
<proteinExistence type="predicted"/>
<reference evidence="1 2" key="1">
    <citation type="journal article" date="2018" name="Nat. Biotechnol.">
        <title>A standardized bacterial taxonomy based on genome phylogeny substantially revises the tree of life.</title>
        <authorList>
            <person name="Parks D.H."/>
            <person name="Chuvochina M."/>
            <person name="Waite D.W."/>
            <person name="Rinke C."/>
            <person name="Skarshewski A."/>
            <person name="Chaumeil P.A."/>
            <person name="Hugenholtz P."/>
        </authorList>
    </citation>
    <scope>NUCLEOTIDE SEQUENCE [LARGE SCALE GENOMIC DNA]</scope>
    <source>
        <strain evidence="1">UBA9905</strain>
    </source>
</reference>
<accession>A0A3D3TPY3</accession>